<proteinExistence type="predicted"/>
<dbReference type="STRING" id="1454003.AW10_01415"/>
<protein>
    <submittedName>
        <fullName evidence="1">Uncharacterized protein</fullName>
    </submittedName>
</protein>
<sequence length="70" mass="7589">MGGMKVAQEWIVRTADRVEASHDVDKATAKGGGRRPRCQPLAVPGQVFLLALEMETAGRYGYAETTRDPA</sequence>
<dbReference type="EMBL" id="JEMX01000027">
    <property type="protein sequence ID" value="EXI81072.1"/>
    <property type="molecule type" value="Genomic_DNA"/>
</dbReference>
<evidence type="ECO:0000313" key="2">
    <source>
        <dbReference type="Proteomes" id="UP000021816"/>
    </source>
</evidence>
<dbReference type="Proteomes" id="UP000021816">
    <property type="component" value="Unassembled WGS sequence"/>
</dbReference>
<accession>A0A011PVK9</accession>
<dbReference type="AlphaFoldDB" id="A0A011PVK9"/>
<gene>
    <name evidence="1" type="ORF">AW10_01415</name>
</gene>
<comment type="caution">
    <text evidence="1">The sequence shown here is derived from an EMBL/GenBank/DDBJ whole genome shotgun (WGS) entry which is preliminary data.</text>
</comment>
<organism evidence="1 2">
    <name type="scientific">Candidatus Accumulibacter appositus</name>
    <dbReference type="NCBI Taxonomy" id="1454003"/>
    <lineage>
        <taxon>Bacteria</taxon>
        <taxon>Pseudomonadati</taxon>
        <taxon>Pseudomonadota</taxon>
        <taxon>Betaproteobacteria</taxon>
        <taxon>Candidatus Accumulibacter</taxon>
    </lineage>
</organism>
<reference evidence="1 2" key="1">
    <citation type="submission" date="2014-02" db="EMBL/GenBank/DDBJ databases">
        <title>Expanding our view of genomic diversity in Candidatus Accumulibacter clades.</title>
        <authorList>
            <person name="Skennerton C.T."/>
            <person name="Barr J.J."/>
            <person name="Slater F.R."/>
            <person name="Bond P.L."/>
            <person name="Tyson G.W."/>
        </authorList>
    </citation>
    <scope>NUCLEOTIDE SEQUENCE [LARGE SCALE GENOMIC DNA]</scope>
    <source>
        <strain evidence="2">BA-92</strain>
    </source>
</reference>
<name>A0A011PVK9_9PROT</name>
<evidence type="ECO:0000313" key="1">
    <source>
        <dbReference type="EMBL" id="EXI81072.1"/>
    </source>
</evidence>